<reference evidence="2" key="1">
    <citation type="submission" date="2020-11" db="EMBL/GenBank/DDBJ databases">
        <title>Complete genome sequence of a novel pathogenic Methylobacterium strain isolated from rice in Vietnam.</title>
        <authorList>
            <person name="Lai K."/>
            <person name="Okazaki S."/>
            <person name="Higashi K."/>
            <person name="Mori H."/>
            <person name="Toyoda A."/>
            <person name="Kurokawa K."/>
        </authorList>
    </citation>
    <scope>NUCLEOTIDE SEQUENCE</scope>
    <source>
        <strain evidence="2">VL1</strain>
    </source>
</reference>
<protein>
    <recommendedName>
        <fullName evidence="1">SGNH hydrolase-type esterase domain-containing protein</fullName>
    </recommendedName>
</protein>
<dbReference type="InterPro" id="IPR013830">
    <property type="entry name" value="SGNH_hydro"/>
</dbReference>
<dbReference type="GO" id="GO:0004622">
    <property type="term" value="F:phosphatidylcholine lysophospholipase activity"/>
    <property type="evidence" value="ECO:0007669"/>
    <property type="project" value="TreeGrafter"/>
</dbReference>
<dbReference type="InterPro" id="IPR036514">
    <property type="entry name" value="SGNH_hydro_sf"/>
</dbReference>
<dbReference type="Proteomes" id="UP000663508">
    <property type="component" value="Chromosome"/>
</dbReference>
<feature type="domain" description="SGNH hydrolase-type esterase" evidence="1">
    <location>
        <begin position="50"/>
        <end position="293"/>
    </location>
</feature>
<sequence>MTLRHGVARERRTQSGLVQNGLLRILGAAACALFLGSAARAEPTGKTYLALGDSLAYGLQVGKLKEQIAAGTVRPGSFDTGYAMVLASYLRERAHDLTLVDLGCPGESTTSFVDGPCGFATTGKPFGTTPLPLHVPYAGAQLSAATAYLAAHPGAVGLITLDIGINDLRAVQVGCPEGHGFKDCVAAGLPPALERTATNLRRILSALRAAAPKARILVGTYYNWLAVTDPDTDRFVEALNRTIAAAVTEAGAGLVDVFPAFNRTGEARARLCDLTLYCTPARDLHPSDAGYRVIGDLFAKALGEPGKP</sequence>
<dbReference type="PANTHER" id="PTHR30383:SF5">
    <property type="entry name" value="SGNH HYDROLASE-TYPE ESTERASE DOMAIN-CONTAINING PROTEIN"/>
    <property type="match status" value="1"/>
</dbReference>
<accession>A0A8H8WNV6</accession>
<gene>
    <name evidence="2" type="ORF">mvi_00760</name>
</gene>
<dbReference type="PANTHER" id="PTHR30383">
    <property type="entry name" value="THIOESTERASE 1/PROTEASE 1/LYSOPHOSPHOLIPASE L1"/>
    <property type="match status" value="1"/>
</dbReference>
<dbReference type="Gene3D" id="3.40.50.1110">
    <property type="entry name" value="SGNH hydrolase"/>
    <property type="match status" value="1"/>
</dbReference>
<dbReference type="EMBL" id="AP024145">
    <property type="protein sequence ID" value="BCM81615.1"/>
    <property type="molecule type" value="Genomic_DNA"/>
</dbReference>
<dbReference type="InterPro" id="IPR051532">
    <property type="entry name" value="Ester_Hydrolysis_Enzymes"/>
</dbReference>
<dbReference type="SUPFAM" id="SSF52266">
    <property type="entry name" value="SGNH hydrolase"/>
    <property type="match status" value="1"/>
</dbReference>
<dbReference type="KEGG" id="mind:mvi_00760"/>
<organism evidence="2 3">
    <name type="scientific">Methylobacterium indicum</name>
    <dbReference type="NCBI Taxonomy" id="1775910"/>
    <lineage>
        <taxon>Bacteria</taxon>
        <taxon>Pseudomonadati</taxon>
        <taxon>Pseudomonadota</taxon>
        <taxon>Alphaproteobacteria</taxon>
        <taxon>Hyphomicrobiales</taxon>
        <taxon>Methylobacteriaceae</taxon>
        <taxon>Methylobacterium</taxon>
    </lineage>
</organism>
<dbReference type="CDD" id="cd00229">
    <property type="entry name" value="SGNH_hydrolase"/>
    <property type="match status" value="1"/>
</dbReference>
<evidence type="ECO:0000313" key="3">
    <source>
        <dbReference type="Proteomes" id="UP000663508"/>
    </source>
</evidence>
<evidence type="ECO:0000259" key="1">
    <source>
        <dbReference type="Pfam" id="PF13472"/>
    </source>
</evidence>
<proteinExistence type="predicted"/>
<name>A0A8H8WNV6_9HYPH</name>
<evidence type="ECO:0000313" key="2">
    <source>
        <dbReference type="EMBL" id="BCM81615.1"/>
    </source>
</evidence>
<dbReference type="AlphaFoldDB" id="A0A8H8WNV6"/>
<dbReference type="Pfam" id="PF13472">
    <property type="entry name" value="Lipase_GDSL_2"/>
    <property type="match status" value="1"/>
</dbReference>